<evidence type="ECO:0000256" key="2">
    <source>
        <dbReference type="SAM" id="MobiDB-lite"/>
    </source>
</evidence>
<dbReference type="InterPro" id="IPR050565">
    <property type="entry name" value="LYPA1-2/EST-like"/>
</dbReference>
<organism evidence="4 5">
    <name type="scientific">Phialophora macrospora</name>
    <dbReference type="NCBI Taxonomy" id="1851006"/>
    <lineage>
        <taxon>Eukaryota</taxon>
        <taxon>Fungi</taxon>
        <taxon>Dikarya</taxon>
        <taxon>Ascomycota</taxon>
        <taxon>Pezizomycotina</taxon>
        <taxon>Eurotiomycetes</taxon>
        <taxon>Chaetothyriomycetidae</taxon>
        <taxon>Chaetothyriales</taxon>
        <taxon>Herpotrichiellaceae</taxon>
        <taxon>Phialophora</taxon>
    </lineage>
</organism>
<protein>
    <recommendedName>
        <fullName evidence="3">Phospholipase/carboxylesterase/thioesterase domain-containing protein</fullName>
    </recommendedName>
</protein>
<feature type="domain" description="Phospholipase/carboxylesterase/thioesterase" evidence="3">
    <location>
        <begin position="68"/>
        <end position="189"/>
    </location>
</feature>
<reference evidence="4 5" key="1">
    <citation type="submission" date="2015-01" db="EMBL/GenBank/DDBJ databases">
        <title>The Genome Sequence of Capronia semiimmersa CBS27337.</title>
        <authorList>
            <consortium name="The Broad Institute Genomics Platform"/>
            <person name="Cuomo C."/>
            <person name="de Hoog S."/>
            <person name="Gorbushina A."/>
            <person name="Stielow B."/>
            <person name="Teixiera M."/>
            <person name="Abouelleil A."/>
            <person name="Chapman S.B."/>
            <person name="Priest M."/>
            <person name="Young S.K."/>
            <person name="Wortman J."/>
            <person name="Nusbaum C."/>
            <person name="Birren B."/>
        </authorList>
    </citation>
    <scope>NUCLEOTIDE SEQUENCE [LARGE SCALE GENOMIC DNA]</scope>
    <source>
        <strain evidence="4 5">CBS 27337</strain>
    </source>
</reference>
<dbReference type="PANTHER" id="PTHR10655">
    <property type="entry name" value="LYSOPHOSPHOLIPASE-RELATED"/>
    <property type="match status" value="1"/>
</dbReference>
<comment type="similarity">
    <text evidence="1">Belongs to the AB hydrolase superfamily. AB hydrolase 2 family.</text>
</comment>
<dbReference type="Pfam" id="PF02230">
    <property type="entry name" value="Abhydrolase_2"/>
    <property type="match status" value="1"/>
</dbReference>
<evidence type="ECO:0000313" key="5">
    <source>
        <dbReference type="Proteomes" id="UP000054266"/>
    </source>
</evidence>
<dbReference type="HOGENOM" id="CLU_049413_2_2_1"/>
<dbReference type="EMBL" id="KN846957">
    <property type="protein sequence ID" value="KIW70622.1"/>
    <property type="molecule type" value="Genomic_DNA"/>
</dbReference>
<name>A0A0D2E8K6_9EURO</name>
<dbReference type="InterPro" id="IPR029058">
    <property type="entry name" value="AB_hydrolase_fold"/>
</dbReference>
<dbReference type="Gene3D" id="3.40.50.1820">
    <property type="entry name" value="alpha/beta hydrolase"/>
    <property type="match status" value="1"/>
</dbReference>
<dbReference type="InterPro" id="IPR003140">
    <property type="entry name" value="PLipase/COase/thioEstase"/>
</dbReference>
<proteinExistence type="inferred from homology"/>
<accession>A0A0D2E8K6</accession>
<evidence type="ECO:0000256" key="1">
    <source>
        <dbReference type="ARBA" id="ARBA00006499"/>
    </source>
</evidence>
<evidence type="ECO:0000259" key="3">
    <source>
        <dbReference type="Pfam" id="PF02230"/>
    </source>
</evidence>
<keyword evidence="5" id="KW-1185">Reference proteome</keyword>
<dbReference type="GO" id="GO:0008474">
    <property type="term" value="F:palmitoyl-(protein) hydrolase activity"/>
    <property type="evidence" value="ECO:0007669"/>
    <property type="project" value="TreeGrafter"/>
</dbReference>
<feature type="compositionally biased region" description="Polar residues" evidence="2">
    <location>
        <begin position="202"/>
        <end position="219"/>
    </location>
</feature>
<dbReference type="Proteomes" id="UP000054266">
    <property type="component" value="Unassembled WGS sequence"/>
</dbReference>
<feature type="region of interest" description="Disordered" evidence="2">
    <location>
        <begin position="200"/>
        <end position="219"/>
    </location>
</feature>
<dbReference type="GO" id="GO:0005737">
    <property type="term" value="C:cytoplasm"/>
    <property type="evidence" value="ECO:0007669"/>
    <property type="project" value="TreeGrafter"/>
</dbReference>
<dbReference type="GO" id="GO:0052689">
    <property type="term" value="F:carboxylic ester hydrolase activity"/>
    <property type="evidence" value="ECO:0007669"/>
    <property type="project" value="TreeGrafter"/>
</dbReference>
<dbReference type="AlphaFoldDB" id="A0A0D2E8K6"/>
<evidence type="ECO:0000313" key="4">
    <source>
        <dbReference type="EMBL" id="KIW70622.1"/>
    </source>
</evidence>
<dbReference type="STRING" id="5601.A0A0D2E8K6"/>
<dbReference type="SUPFAM" id="SSF53474">
    <property type="entry name" value="alpha/beta-Hydrolases"/>
    <property type="match status" value="1"/>
</dbReference>
<sequence length="313" mass="33534">MPSRLTIHALEPAANHTHTAIFLHGRGDNGPDFAEELFASTISDGRGVIASEAPAPAPAPAPTSTLRTRFPSWRWVFPSAPARWSTVFEEEFPAWFEAHSLSDITLREDLQMEGIRESVAEIIGILDDEVRRLGGNAQNVILGGISQGGAAALWALLSLLDPRRAGAEPIPRLGAFVGASCWLPFASAVGTYLPGVGVDGPSNDSRPGSNATDSITDGGSQDFVRSMLEGARISIASHGRDYPLLTTPVFLGHGTDDAYVDVSLGRQTKVVLSGIGFDVTWKEYVGAEQEGHWYKEPQELDDIARFLSTIATA</sequence>
<dbReference type="PANTHER" id="PTHR10655:SF63">
    <property type="entry name" value="PHOSPHOLIPASE_CARBOXYLESTERASE_THIOESTERASE DOMAIN-CONTAINING PROTEIN"/>
    <property type="match status" value="1"/>
</dbReference>
<gene>
    <name evidence="4" type="ORF">PV04_02875</name>
</gene>